<protein>
    <recommendedName>
        <fullName evidence="5">Anaphase-promoting complex subunit 4 WD40 domain-containing protein</fullName>
    </recommendedName>
</protein>
<evidence type="ECO:0000256" key="1">
    <source>
        <dbReference type="ARBA" id="ARBA00022574"/>
    </source>
</evidence>
<accession>A0A6C0B4P9</accession>
<dbReference type="InterPro" id="IPR001680">
    <property type="entry name" value="WD40_rpt"/>
</dbReference>
<proteinExistence type="inferred from homology"/>
<evidence type="ECO:0008006" key="5">
    <source>
        <dbReference type="Google" id="ProtNLM"/>
    </source>
</evidence>
<keyword evidence="1" id="KW-0853">WD repeat</keyword>
<dbReference type="InterPro" id="IPR036322">
    <property type="entry name" value="WD40_repeat_dom_sf"/>
</dbReference>
<sequence length="349" mass="40014">MILNTPNGQIYISFNQLKNYCCFGTDIGFYVYQLAPFKKMVSRKIDGGVSMVKMLHESNIFIFVGKSKTNLYPRNKLIIWNDENKSVLGEINFNSDIKNVNITKEYILVLCNNKIYIYQFDNLSLVRSVDVSSNDIIMGMGIEGSKYLIYTSDEKGVVTITKFDEDYFQQITAHQNEIDILRVSNDGKYLITASTKGTLVRIFDINSGELIQEVRRGCDPVKILDLSLSNDNSVLLVSSIKGTLHLYNTHLNEDCDIKNKSWDDYGMKYIRNVLPDYFNSQWSFSQIYLSGIETFSVVDNTAKKVYVLGNNGQYYIVDYEDTLNPVIEKTVKYISDESDPFSERSTTIR</sequence>
<evidence type="ECO:0000256" key="2">
    <source>
        <dbReference type="ARBA" id="ARBA00022737"/>
    </source>
</evidence>
<dbReference type="GO" id="GO:0005737">
    <property type="term" value="C:cytoplasm"/>
    <property type="evidence" value="ECO:0007669"/>
    <property type="project" value="UniProtKB-ARBA"/>
</dbReference>
<reference evidence="4" key="1">
    <citation type="journal article" date="2020" name="Nature">
        <title>Giant virus diversity and host interactions through global metagenomics.</title>
        <authorList>
            <person name="Schulz F."/>
            <person name="Roux S."/>
            <person name="Paez-Espino D."/>
            <person name="Jungbluth S."/>
            <person name="Walsh D.A."/>
            <person name="Denef V.J."/>
            <person name="McMahon K.D."/>
            <person name="Konstantinidis K.T."/>
            <person name="Eloe-Fadrosh E.A."/>
            <person name="Kyrpides N.C."/>
            <person name="Woyke T."/>
        </authorList>
    </citation>
    <scope>NUCLEOTIDE SEQUENCE</scope>
    <source>
        <strain evidence="4">GVMAG-M-3300009422-16</strain>
    </source>
</reference>
<keyword evidence="2" id="KW-0677">Repeat</keyword>
<dbReference type="Gene3D" id="2.130.10.10">
    <property type="entry name" value="YVTN repeat-like/Quinoprotein amine dehydrogenase"/>
    <property type="match status" value="1"/>
</dbReference>
<dbReference type="SUPFAM" id="SSF50978">
    <property type="entry name" value="WD40 repeat-like"/>
    <property type="match status" value="1"/>
</dbReference>
<evidence type="ECO:0000256" key="3">
    <source>
        <dbReference type="ARBA" id="ARBA00025740"/>
    </source>
</evidence>
<comment type="similarity">
    <text evidence="3">Belongs to the WD repeat PROPPIN family.</text>
</comment>
<dbReference type="Pfam" id="PF21032">
    <property type="entry name" value="PROPPIN"/>
    <property type="match status" value="1"/>
</dbReference>
<dbReference type="InterPro" id="IPR048720">
    <property type="entry name" value="PROPPIN"/>
</dbReference>
<organism evidence="4">
    <name type="scientific">viral metagenome</name>
    <dbReference type="NCBI Taxonomy" id="1070528"/>
    <lineage>
        <taxon>unclassified sequences</taxon>
        <taxon>metagenomes</taxon>
        <taxon>organismal metagenomes</taxon>
    </lineage>
</organism>
<dbReference type="PANTHER" id="PTHR11227">
    <property type="entry name" value="WD-REPEAT PROTEIN INTERACTING WITH PHOSPHOINOSIDES WIPI -RELATED"/>
    <property type="match status" value="1"/>
</dbReference>
<dbReference type="InterPro" id="IPR015943">
    <property type="entry name" value="WD40/YVTN_repeat-like_dom_sf"/>
</dbReference>
<dbReference type="AlphaFoldDB" id="A0A6C0B4P9"/>
<dbReference type="SMART" id="SM00320">
    <property type="entry name" value="WD40"/>
    <property type="match status" value="2"/>
</dbReference>
<evidence type="ECO:0000313" key="4">
    <source>
        <dbReference type="EMBL" id="QHS86784.1"/>
    </source>
</evidence>
<name>A0A6C0B4P9_9ZZZZ</name>
<dbReference type="EMBL" id="MN739062">
    <property type="protein sequence ID" value="QHS86784.1"/>
    <property type="molecule type" value="Genomic_DNA"/>
</dbReference>